<accession>A0A655TDV3</accession>
<dbReference type="RefSeq" id="WP_001247887.1">
    <property type="nucleotide sequence ID" value="NZ_CADDXB010000001.1"/>
</dbReference>
<name>A0A655TDV3_VIBCL</name>
<sequence length="40" mass="5117">MRPSRLRKRERFDDYEPEDNKVNKKLRRDRKATRKVKRML</sequence>
<evidence type="ECO:0000313" key="1">
    <source>
        <dbReference type="EMBL" id="CSC22138.1"/>
    </source>
</evidence>
<evidence type="ECO:0000313" key="2">
    <source>
        <dbReference type="Proteomes" id="UP000041770"/>
    </source>
</evidence>
<proteinExistence type="predicted"/>
<protein>
    <submittedName>
        <fullName evidence="1">Uncharacterized protein</fullName>
    </submittedName>
</protein>
<dbReference type="Proteomes" id="UP000041770">
    <property type="component" value="Unassembled WGS sequence"/>
</dbReference>
<gene>
    <name evidence="1" type="ORF">ERS013200_00866</name>
</gene>
<dbReference type="EMBL" id="CWQY01000004">
    <property type="protein sequence ID" value="CSC22138.1"/>
    <property type="molecule type" value="Genomic_DNA"/>
</dbReference>
<organism evidence="1 2">
    <name type="scientific">Vibrio cholerae</name>
    <dbReference type="NCBI Taxonomy" id="666"/>
    <lineage>
        <taxon>Bacteria</taxon>
        <taxon>Pseudomonadati</taxon>
        <taxon>Pseudomonadota</taxon>
        <taxon>Gammaproteobacteria</taxon>
        <taxon>Vibrionales</taxon>
        <taxon>Vibrionaceae</taxon>
        <taxon>Vibrio</taxon>
    </lineage>
</organism>
<reference evidence="1 2" key="1">
    <citation type="submission" date="2015-07" db="EMBL/GenBank/DDBJ databases">
        <authorList>
            <consortium name="Pathogen Informatics"/>
        </authorList>
    </citation>
    <scope>NUCLEOTIDE SEQUENCE [LARGE SCALE GENOMIC DNA]</scope>
    <source>
        <strain evidence="1 2">A316</strain>
    </source>
</reference>
<dbReference type="AlphaFoldDB" id="A0A655TDV3"/>